<reference evidence="2 3" key="1">
    <citation type="journal article" date="2010" name="Nature">
        <title>Genome sequencing and analysis of the model grass Brachypodium distachyon.</title>
        <authorList>
            <consortium name="International Brachypodium Initiative"/>
        </authorList>
    </citation>
    <scope>NUCLEOTIDE SEQUENCE [LARGE SCALE GENOMIC DNA]</scope>
    <source>
        <strain evidence="2 3">Bd21</strain>
    </source>
</reference>
<protein>
    <submittedName>
        <fullName evidence="2 3">Uncharacterized protein</fullName>
    </submittedName>
</protein>
<dbReference type="AlphaFoldDB" id="A0A0Q3H8X6"/>
<dbReference type="Proteomes" id="UP000008810">
    <property type="component" value="Chromosome 1"/>
</dbReference>
<dbReference type="EnsemblPlants" id="KQK19367">
    <property type="protein sequence ID" value="KQK19367"/>
    <property type="gene ID" value="BRADI_1g47934v3"/>
</dbReference>
<evidence type="ECO:0000256" key="1">
    <source>
        <dbReference type="SAM" id="MobiDB-lite"/>
    </source>
</evidence>
<reference evidence="3" key="3">
    <citation type="submission" date="2018-08" db="UniProtKB">
        <authorList>
            <consortium name="EnsemblPlants"/>
        </authorList>
    </citation>
    <scope>IDENTIFICATION</scope>
    <source>
        <strain evidence="3">cv. Bd21</strain>
    </source>
</reference>
<dbReference type="InParanoid" id="A0A0Q3H8X6"/>
<feature type="region of interest" description="Disordered" evidence="1">
    <location>
        <begin position="49"/>
        <end position="69"/>
    </location>
</feature>
<accession>A0A0Q3H8X6</accession>
<reference evidence="2" key="2">
    <citation type="submission" date="2017-06" db="EMBL/GenBank/DDBJ databases">
        <title>WGS assembly of Brachypodium distachyon.</title>
        <authorList>
            <consortium name="The International Brachypodium Initiative"/>
            <person name="Lucas S."/>
            <person name="Harmon-Smith M."/>
            <person name="Lail K."/>
            <person name="Tice H."/>
            <person name="Grimwood J."/>
            <person name="Bruce D."/>
            <person name="Barry K."/>
            <person name="Shu S."/>
            <person name="Lindquist E."/>
            <person name="Wang M."/>
            <person name="Pitluck S."/>
            <person name="Vogel J.P."/>
            <person name="Garvin D.F."/>
            <person name="Mockler T.C."/>
            <person name="Schmutz J."/>
            <person name="Rokhsar D."/>
            <person name="Bevan M.W."/>
        </authorList>
    </citation>
    <scope>NUCLEOTIDE SEQUENCE</scope>
    <source>
        <strain evidence="2">Bd21</strain>
    </source>
</reference>
<evidence type="ECO:0000313" key="3">
    <source>
        <dbReference type="EnsemblPlants" id="KQK19367"/>
    </source>
</evidence>
<proteinExistence type="predicted"/>
<dbReference type="EMBL" id="CM000880">
    <property type="protein sequence ID" value="KQK19367.1"/>
    <property type="molecule type" value="Genomic_DNA"/>
</dbReference>
<organism evidence="2">
    <name type="scientific">Brachypodium distachyon</name>
    <name type="common">Purple false brome</name>
    <name type="synonym">Trachynia distachya</name>
    <dbReference type="NCBI Taxonomy" id="15368"/>
    <lineage>
        <taxon>Eukaryota</taxon>
        <taxon>Viridiplantae</taxon>
        <taxon>Streptophyta</taxon>
        <taxon>Embryophyta</taxon>
        <taxon>Tracheophyta</taxon>
        <taxon>Spermatophyta</taxon>
        <taxon>Magnoliopsida</taxon>
        <taxon>Liliopsida</taxon>
        <taxon>Poales</taxon>
        <taxon>Poaceae</taxon>
        <taxon>BOP clade</taxon>
        <taxon>Pooideae</taxon>
        <taxon>Stipodae</taxon>
        <taxon>Brachypodieae</taxon>
        <taxon>Brachypodium</taxon>
    </lineage>
</organism>
<evidence type="ECO:0000313" key="4">
    <source>
        <dbReference type="Proteomes" id="UP000008810"/>
    </source>
</evidence>
<dbReference type="Gramene" id="KQK19367">
    <property type="protein sequence ID" value="KQK19367"/>
    <property type="gene ID" value="BRADI_1g47934v3"/>
</dbReference>
<feature type="region of interest" description="Disordered" evidence="1">
    <location>
        <begin position="1"/>
        <end position="28"/>
    </location>
</feature>
<sequence length="95" mass="10766">MESPLLQEGEQPQPRPPSAASSLHPIPSEGRRLVELPLPYMDAVEEEKMNVEQQVSPVEEYHTTPEGCVQLPPKSQKRLRFFLSNSIFSLVLQLK</sequence>
<keyword evidence="4" id="KW-1185">Reference proteome</keyword>
<gene>
    <name evidence="2" type="ORF">BRADI_1g47934v3</name>
</gene>
<evidence type="ECO:0000313" key="2">
    <source>
        <dbReference type="EMBL" id="KQK19367.1"/>
    </source>
</evidence>
<name>A0A0Q3H8X6_BRADI</name>